<feature type="compositionally biased region" description="Polar residues" evidence="1">
    <location>
        <begin position="220"/>
        <end position="229"/>
    </location>
</feature>
<dbReference type="Proteomes" id="UP000438448">
    <property type="component" value="Unassembled WGS sequence"/>
</dbReference>
<feature type="region of interest" description="Disordered" evidence="1">
    <location>
        <begin position="169"/>
        <end position="232"/>
    </location>
</feature>
<evidence type="ECO:0000256" key="1">
    <source>
        <dbReference type="SAM" id="MobiDB-lite"/>
    </source>
</evidence>
<organism evidence="2 3">
    <name type="scientific">Nocardia macrotermitis</name>
    <dbReference type="NCBI Taxonomy" id="2585198"/>
    <lineage>
        <taxon>Bacteria</taxon>
        <taxon>Bacillati</taxon>
        <taxon>Actinomycetota</taxon>
        <taxon>Actinomycetes</taxon>
        <taxon>Mycobacteriales</taxon>
        <taxon>Nocardiaceae</taxon>
        <taxon>Nocardia</taxon>
    </lineage>
</organism>
<feature type="compositionally biased region" description="Basic and acidic residues" evidence="1">
    <location>
        <begin position="187"/>
        <end position="196"/>
    </location>
</feature>
<sequence>MCGLIRFASTVPAARPGTLFPLDAPAETPDTLQGHRRHSPMLTGMFPSTESVDPYLASRWVSRMRAGLSEWRSRVRPSHGRLAVDLAGPVRFVGRCGRAVRDDHRRCRGVSSAPHRPCADASESGGVAVAGQLGQCPDDAVLGMWDRPPVDAGSGVIDDAHVVGSVSPVPADEQRWSPSRSGSHLAGEGRCRKLTDRPSIGRVPDAGPRASAGRGWRYSSWPSNGSRTRPCTHRDREVTTLPVRLRKGWCPSERAW</sequence>
<gene>
    <name evidence="2" type="ORF">NRB20_06320</name>
</gene>
<reference evidence="2 3" key="1">
    <citation type="submission" date="2019-10" db="EMBL/GenBank/DDBJ databases">
        <title>Nocardia macrotermitis sp. nov. and Nocardia aurantia sp. nov., isolated from the gut of fungus growing-termite Macrotermes natalensis.</title>
        <authorList>
            <person name="Benndorf R."/>
            <person name="Schwitalla J."/>
            <person name="Martin K."/>
            <person name="De Beer W."/>
            <person name="Kaster A.-K."/>
            <person name="Vollmers J."/>
            <person name="Poulsen M."/>
            <person name="Beemelmanns C."/>
        </authorList>
    </citation>
    <scope>NUCLEOTIDE SEQUENCE [LARGE SCALE GENOMIC DNA]</scope>
    <source>
        <strain evidence="2 3">RB20</strain>
    </source>
</reference>
<accession>A0A7K0CVV6</accession>
<evidence type="ECO:0000313" key="2">
    <source>
        <dbReference type="EMBL" id="MQY17568.1"/>
    </source>
</evidence>
<name>A0A7K0CVV6_9NOCA</name>
<protein>
    <submittedName>
        <fullName evidence="2">Uncharacterized protein</fullName>
    </submittedName>
</protein>
<comment type="caution">
    <text evidence="2">The sequence shown here is derived from an EMBL/GenBank/DDBJ whole genome shotgun (WGS) entry which is preliminary data.</text>
</comment>
<keyword evidence="3" id="KW-1185">Reference proteome</keyword>
<dbReference type="EMBL" id="WEGK01000001">
    <property type="protein sequence ID" value="MQY17568.1"/>
    <property type="molecule type" value="Genomic_DNA"/>
</dbReference>
<dbReference type="AlphaFoldDB" id="A0A7K0CVV6"/>
<evidence type="ECO:0000313" key="3">
    <source>
        <dbReference type="Proteomes" id="UP000438448"/>
    </source>
</evidence>
<proteinExistence type="predicted"/>